<feature type="region of interest" description="Disordered" evidence="1">
    <location>
        <begin position="328"/>
        <end position="366"/>
    </location>
</feature>
<feature type="region of interest" description="Disordered" evidence="1">
    <location>
        <begin position="174"/>
        <end position="195"/>
    </location>
</feature>
<proteinExistence type="predicted"/>
<dbReference type="GeneID" id="85348297"/>
<feature type="region of interest" description="Disordered" evidence="1">
    <location>
        <begin position="106"/>
        <end position="156"/>
    </location>
</feature>
<dbReference type="EMBL" id="MOOE01000032">
    <property type="protein sequence ID" value="KAK1505924.1"/>
    <property type="molecule type" value="Genomic_DNA"/>
</dbReference>
<dbReference type="AlphaFoldDB" id="A0AAI9YF90"/>
<evidence type="ECO:0000313" key="2">
    <source>
        <dbReference type="EMBL" id="KAK1505924.1"/>
    </source>
</evidence>
<name>A0AAI9YF90_9PEZI</name>
<evidence type="ECO:0000256" key="1">
    <source>
        <dbReference type="SAM" id="MobiDB-lite"/>
    </source>
</evidence>
<organism evidence="2 3">
    <name type="scientific">Colletotrichum costaricense</name>
    <dbReference type="NCBI Taxonomy" id="1209916"/>
    <lineage>
        <taxon>Eukaryota</taxon>
        <taxon>Fungi</taxon>
        <taxon>Dikarya</taxon>
        <taxon>Ascomycota</taxon>
        <taxon>Pezizomycotina</taxon>
        <taxon>Sordariomycetes</taxon>
        <taxon>Hypocreomycetidae</taxon>
        <taxon>Glomerellales</taxon>
        <taxon>Glomerellaceae</taxon>
        <taxon>Colletotrichum</taxon>
        <taxon>Colletotrichum acutatum species complex</taxon>
    </lineage>
</organism>
<accession>A0AAI9YF90</accession>
<keyword evidence="3" id="KW-1185">Reference proteome</keyword>
<reference evidence="2 3" key="1">
    <citation type="submission" date="2016-10" db="EMBL/GenBank/DDBJ databases">
        <title>The genome sequence of Colletotrichum fioriniae PJ7.</title>
        <authorList>
            <person name="Baroncelli R."/>
        </authorList>
    </citation>
    <scope>NUCLEOTIDE SEQUENCE [LARGE SCALE GENOMIC DNA]</scope>
    <source>
        <strain evidence="2 3">IMI 309622</strain>
    </source>
</reference>
<comment type="caution">
    <text evidence="2">The sequence shown here is derived from an EMBL/GenBank/DDBJ whole genome shotgun (WGS) entry which is preliminary data.</text>
</comment>
<feature type="compositionally biased region" description="Polar residues" evidence="1">
    <location>
        <begin position="355"/>
        <end position="365"/>
    </location>
</feature>
<sequence>MATNPPPPPPPQPGVALDPQVLVGWHDQLQTRAHGIPSGYTVHDGSQNPRQDGQAFITVYAGEKFCRYAFKTDFGLTICPTTRSFTRAALHHHIVGHFEAEEGFRPAINPTANTGSKPDGTKKVGRGGRSSMSDKVKISGKSVASSSTSDDSGFTQKDIEEQAKQWREYKARLEAEQHSKQGRGADHTPKSPKSSEIDLAIQAVQDLKDKRKAEEGKVTALKTDVIPINDRIKEIQSEIERVSAACDVAQQEQDAVDREHAQLFDEEVYEKAVENTTKVGGPLLILRPELEIRQKELGVLEAAIELAQKAVAEHAVQVKGAEEHLLALQSDKSPKSPKVAVTNPSLKGPKRRQGSKVQQKTTSKQEMAATEVFDQPAVVEKGLKKNKCCETCVQECGRKPSQRCAGDHEDCALSKIMGGPYTVPGEDVPHTKEVYNHPSLHG</sequence>
<gene>
    <name evidence="2" type="ORF">CCOS01_16614</name>
</gene>
<protein>
    <submittedName>
        <fullName evidence="2">Uncharacterized protein</fullName>
    </submittedName>
</protein>
<dbReference type="Proteomes" id="UP001240678">
    <property type="component" value="Unassembled WGS sequence"/>
</dbReference>
<evidence type="ECO:0000313" key="3">
    <source>
        <dbReference type="Proteomes" id="UP001240678"/>
    </source>
</evidence>
<feature type="compositionally biased region" description="Low complexity" evidence="1">
    <location>
        <begin position="139"/>
        <end position="153"/>
    </location>
</feature>
<dbReference type="RefSeq" id="XP_060304638.1">
    <property type="nucleotide sequence ID" value="XM_060464750.1"/>
</dbReference>